<dbReference type="InterPro" id="IPR008909">
    <property type="entry name" value="DALR_anticod-bd"/>
</dbReference>
<feature type="domain" description="DALR anticodon binding" evidence="11">
    <location>
        <begin position="458"/>
        <end position="588"/>
    </location>
</feature>
<dbReference type="Gene3D" id="3.30.1360.70">
    <property type="entry name" value="Arginyl tRNA synthetase N-terminal domain"/>
    <property type="match status" value="1"/>
</dbReference>
<keyword evidence="4 9" id="KW-0547">Nucleotide-binding</keyword>
<dbReference type="InterPro" id="IPR036695">
    <property type="entry name" value="Arg-tRNA-synth_N_sf"/>
</dbReference>
<dbReference type="CDD" id="cd00671">
    <property type="entry name" value="ArgRS_core"/>
    <property type="match status" value="1"/>
</dbReference>
<reference evidence="13 14" key="1">
    <citation type="journal article" date="2018" name="Microbiome">
        <title>Fine metagenomic profile of the Mediterranean stratified and mixed water columns revealed by assembly and recruitment.</title>
        <authorList>
            <person name="Haro-Moreno J.M."/>
            <person name="Lopez-Perez M."/>
            <person name="De La Torre J.R."/>
            <person name="Picazo A."/>
            <person name="Camacho A."/>
            <person name="Rodriguez-Valera F."/>
        </authorList>
    </citation>
    <scope>NUCLEOTIDE SEQUENCE [LARGE SCALE GENOMIC DNA]</scope>
    <source>
        <strain evidence="13">MED-G57</strain>
    </source>
</reference>
<dbReference type="EC" id="6.1.1.19" evidence="9"/>
<evidence type="ECO:0000313" key="14">
    <source>
        <dbReference type="Proteomes" id="UP000253570"/>
    </source>
</evidence>
<dbReference type="PRINTS" id="PR01038">
    <property type="entry name" value="TRNASYNTHARG"/>
</dbReference>
<comment type="similarity">
    <text evidence="1 9 10">Belongs to the class-I aminoacyl-tRNA synthetase family.</text>
</comment>
<dbReference type="GO" id="GO:0005737">
    <property type="term" value="C:cytoplasm"/>
    <property type="evidence" value="ECO:0007669"/>
    <property type="project" value="UniProtKB-SubCell"/>
</dbReference>
<feature type="domain" description="Arginyl tRNA synthetase N-terminal" evidence="12">
    <location>
        <begin position="7"/>
        <end position="101"/>
    </location>
</feature>
<evidence type="ECO:0000256" key="8">
    <source>
        <dbReference type="ARBA" id="ARBA00049339"/>
    </source>
</evidence>
<evidence type="ECO:0000256" key="4">
    <source>
        <dbReference type="ARBA" id="ARBA00022741"/>
    </source>
</evidence>
<dbReference type="GO" id="GO:0004814">
    <property type="term" value="F:arginine-tRNA ligase activity"/>
    <property type="evidence" value="ECO:0007669"/>
    <property type="project" value="UniProtKB-UniRule"/>
</dbReference>
<dbReference type="SMART" id="SM01016">
    <property type="entry name" value="Arg_tRNA_synt_N"/>
    <property type="match status" value="1"/>
</dbReference>
<dbReference type="PANTHER" id="PTHR11956">
    <property type="entry name" value="ARGINYL-TRNA SYNTHETASE"/>
    <property type="match status" value="1"/>
</dbReference>
<dbReference type="EMBL" id="QOQD01000017">
    <property type="protein sequence ID" value="RCL72063.1"/>
    <property type="molecule type" value="Genomic_DNA"/>
</dbReference>
<comment type="catalytic activity">
    <reaction evidence="8 9">
        <text>tRNA(Arg) + L-arginine + ATP = L-arginyl-tRNA(Arg) + AMP + diphosphate</text>
        <dbReference type="Rhea" id="RHEA:20301"/>
        <dbReference type="Rhea" id="RHEA-COMP:9658"/>
        <dbReference type="Rhea" id="RHEA-COMP:9673"/>
        <dbReference type="ChEBI" id="CHEBI:30616"/>
        <dbReference type="ChEBI" id="CHEBI:32682"/>
        <dbReference type="ChEBI" id="CHEBI:33019"/>
        <dbReference type="ChEBI" id="CHEBI:78442"/>
        <dbReference type="ChEBI" id="CHEBI:78513"/>
        <dbReference type="ChEBI" id="CHEBI:456215"/>
        <dbReference type="EC" id="6.1.1.19"/>
    </reaction>
</comment>
<dbReference type="NCBIfam" id="TIGR00456">
    <property type="entry name" value="argS"/>
    <property type="match status" value="1"/>
</dbReference>
<dbReference type="InterPro" id="IPR009080">
    <property type="entry name" value="tRNAsynth_Ia_anticodon-bd"/>
</dbReference>
<dbReference type="InterPro" id="IPR014729">
    <property type="entry name" value="Rossmann-like_a/b/a_fold"/>
</dbReference>
<dbReference type="Gene3D" id="3.40.50.620">
    <property type="entry name" value="HUPs"/>
    <property type="match status" value="1"/>
</dbReference>
<evidence type="ECO:0000313" key="13">
    <source>
        <dbReference type="EMBL" id="RCL72063.1"/>
    </source>
</evidence>
<comment type="subunit">
    <text evidence="9">Monomer.</text>
</comment>
<dbReference type="GO" id="GO:0005524">
    <property type="term" value="F:ATP binding"/>
    <property type="evidence" value="ECO:0007669"/>
    <property type="project" value="UniProtKB-UniRule"/>
</dbReference>
<sequence length="588" mass="67541">MNETSLNTFDKVLRDIIIHAYGNDNIAILNTINFSKPNFEIPKNSQHGDLTSNFAMMHSKVFSINPRDLANNIMNGFLEYQDQLFIKDIQIAGPGFINFYLKEEFWQKSLSQVFQSIDNYGFSNIGKNENINVEYVSANPTGPLHIGHCRGAVIGDVIASVYEKMGYNVTREYYVNDAGGQIDQLVKSVSLKYQLKISLIDSINPDQITYNGEYITPIVDELYATYGDELLQQDNYSAIIKEKSISYILNLIKDDLSKVNIKHDLFFSEQTLINSGEIDESMELLKKKNLIYIGKLPQPKKVIETEHDEREQELFKSTSFGDDMDRAISKEDGSHTYFASDIAYHNNKLNRGFNKMINIWGADHSGYVKRMKGAVDALSDNKANIDILLCQLVKLLRDNKPVKMSKRNNDYITIGEVVDEVGSDPIRFMMIFRKSDAPLDFDFVKVCEKSKENPVFYVQYAFARINSVFRNWSHLNEYNFLDYIKSPSTNFNELSHESEIDLIKKISYFPNLLINVVQTNDIHKIAYYLHEMASDFHSLWNLGNDNTSMRFISENENITHQRMVLLYVISKILESGLDLLGVAHPEKM</sequence>
<dbReference type="Gene3D" id="1.10.730.10">
    <property type="entry name" value="Isoleucyl-tRNA Synthetase, Domain 1"/>
    <property type="match status" value="1"/>
</dbReference>
<keyword evidence="7 9" id="KW-0030">Aminoacyl-tRNA synthetase</keyword>
<dbReference type="GO" id="GO:0006420">
    <property type="term" value="P:arginyl-tRNA aminoacylation"/>
    <property type="evidence" value="ECO:0007669"/>
    <property type="project" value="UniProtKB-UniRule"/>
</dbReference>
<name>A0A368DLB9_9PROT</name>
<dbReference type="AlphaFoldDB" id="A0A368DLB9"/>
<gene>
    <name evidence="9" type="primary">argS</name>
    <name evidence="13" type="ORF">DBW71_05905</name>
</gene>
<evidence type="ECO:0000256" key="6">
    <source>
        <dbReference type="ARBA" id="ARBA00022917"/>
    </source>
</evidence>
<evidence type="ECO:0000256" key="7">
    <source>
        <dbReference type="ARBA" id="ARBA00023146"/>
    </source>
</evidence>
<dbReference type="Pfam" id="PF05746">
    <property type="entry name" value="DALR_1"/>
    <property type="match status" value="1"/>
</dbReference>
<dbReference type="SUPFAM" id="SSF52374">
    <property type="entry name" value="Nucleotidylyl transferase"/>
    <property type="match status" value="1"/>
</dbReference>
<keyword evidence="5 9" id="KW-0067">ATP-binding</keyword>
<evidence type="ECO:0000259" key="12">
    <source>
        <dbReference type="SMART" id="SM01016"/>
    </source>
</evidence>
<dbReference type="SMART" id="SM00836">
    <property type="entry name" value="DALR_1"/>
    <property type="match status" value="1"/>
</dbReference>
<evidence type="ECO:0000256" key="10">
    <source>
        <dbReference type="RuleBase" id="RU363038"/>
    </source>
</evidence>
<keyword evidence="3 9" id="KW-0436">Ligase</keyword>
<dbReference type="PANTHER" id="PTHR11956:SF5">
    <property type="entry name" value="ARGININE--TRNA LIGASE, CYTOPLASMIC"/>
    <property type="match status" value="1"/>
</dbReference>
<evidence type="ECO:0000256" key="3">
    <source>
        <dbReference type="ARBA" id="ARBA00022598"/>
    </source>
</evidence>
<comment type="caution">
    <text evidence="13">The sequence shown here is derived from an EMBL/GenBank/DDBJ whole genome shotgun (WGS) entry which is preliminary data.</text>
</comment>
<evidence type="ECO:0000256" key="1">
    <source>
        <dbReference type="ARBA" id="ARBA00005594"/>
    </source>
</evidence>
<dbReference type="Pfam" id="PF03485">
    <property type="entry name" value="Arg_tRNA_synt_N"/>
    <property type="match status" value="1"/>
</dbReference>
<evidence type="ECO:0000259" key="11">
    <source>
        <dbReference type="SMART" id="SM00836"/>
    </source>
</evidence>
<dbReference type="InterPro" id="IPR005148">
    <property type="entry name" value="Arg-tRNA-synth_N"/>
</dbReference>
<organism evidence="13 14">
    <name type="scientific">PS1 clade bacterium</name>
    <dbReference type="NCBI Taxonomy" id="2175152"/>
    <lineage>
        <taxon>Bacteria</taxon>
        <taxon>Pseudomonadati</taxon>
        <taxon>Pseudomonadota</taxon>
        <taxon>Alphaproteobacteria</taxon>
        <taxon>PS1 clade</taxon>
    </lineage>
</organism>
<dbReference type="HAMAP" id="MF_00123">
    <property type="entry name" value="Arg_tRNA_synth"/>
    <property type="match status" value="1"/>
</dbReference>
<dbReference type="Pfam" id="PF00750">
    <property type="entry name" value="tRNA-synt_1d"/>
    <property type="match status" value="1"/>
</dbReference>
<keyword evidence="2 9" id="KW-0963">Cytoplasm</keyword>
<proteinExistence type="inferred from homology"/>
<keyword evidence="6 9" id="KW-0648">Protein biosynthesis</keyword>
<accession>A0A368DLB9</accession>
<dbReference type="SUPFAM" id="SSF47323">
    <property type="entry name" value="Anticodon-binding domain of a subclass of class I aminoacyl-tRNA synthetases"/>
    <property type="match status" value="1"/>
</dbReference>
<dbReference type="InterPro" id="IPR001412">
    <property type="entry name" value="aa-tRNA-synth_I_CS"/>
</dbReference>
<comment type="subcellular location">
    <subcellularLocation>
        <location evidence="9">Cytoplasm</location>
    </subcellularLocation>
</comment>
<dbReference type="InterPro" id="IPR035684">
    <property type="entry name" value="ArgRS_core"/>
</dbReference>
<dbReference type="Proteomes" id="UP000253570">
    <property type="component" value="Unassembled WGS sequence"/>
</dbReference>
<dbReference type="SUPFAM" id="SSF55190">
    <property type="entry name" value="Arginyl-tRNA synthetase (ArgRS), N-terminal 'additional' domain"/>
    <property type="match status" value="1"/>
</dbReference>
<protein>
    <recommendedName>
        <fullName evidence="9">Arginine--tRNA ligase</fullName>
        <ecNumber evidence="9">6.1.1.19</ecNumber>
    </recommendedName>
    <alternativeName>
        <fullName evidence="9">Arginyl-tRNA synthetase</fullName>
        <shortName evidence="9">ArgRS</shortName>
    </alternativeName>
</protein>
<evidence type="ECO:0000256" key="9">
    <source>
        <dbReference type="HAMAP-Rule" id="MF_00123"/>
    </source>
</evidence>
<evidence type="ECO:0000256" key="5">
    <source>
        <dbReference type="ARBA" id="ARBA00022840"/>
    </source>
</evidence>
<feature type="short sequence motif" description="'HIGH' region" evidence="9">
    <location>
        <begin position="138"/>
        <end position="148"/>
    </location>
</feature>
<dbReference type="PROSITE" id="PS00178">
    <property type="entry name" value="AA_TRNA_LIGASE_I"/>
    <property type="match status" value="1"/>
</dbReference>
<evidence type="ECO:0000256" key="2">
    <source>
        <dbReference type="ARBA" id="ARBA00022490"/>
    </source>
</evidence>
<dbReference type="InterPro" id="IPR001278">
    <property type="entry name" value="Arg-tRNA-ligase"/>
</dbReference>